<feature type="domain" description="DUF7381" evidence="1">
    <location>
        <begin position="1"/>
        <end position="94"/>
    </location>
</feature>
<dbReference type="InterPro" id="IPR055805">
    <property type="entry name" value="DUF7381"/>
</dbReference>
<organism evidence="2 3">
    <name type="scientific">Strongyloides papillosus</name>
    <name type="common">Intestinal threadworm</name>
    <dbReference type="NCBI Taxonomy" id="174720"/>
    <lineage>
        <taxon>Eukaryota</taxon>
        <taxon>Metazoa</taxon>
        <taxon>Ecdysozoa</taxon>
        <taxon>Nematoda</taxon>
        <taxon>Chromadorea</taxon>
        <taxon>Rhabditida</taxon>
        <taxon>Tylenchina</taxon>
        <taxon>Panagrolaimomorpha</taxon>
        <taxon>Strongyloidoidea</taxon>
        <taxon>Strongyloididae</taxon>
        <taxon>Strongyloides</taxon>
    </lineage>
</organism>
<accession>A0A0N5B5C6</accession>
<name>A0A0N5B5C6_STREA</name>
<keyword evidence="2" id="KW-1185">Reference proteome</keyword>
<evidence type="ECO:0000313" key="2">
    <source>
        <dbReference type="Proteomes" id="UP000046392"/>
    </source>
</evidence>
<dbReference type="WBParaSite" id="SPAL_0000126950.1">
    <property type="protein sequence ID" value="SPAL_0000126950.1"/>
    <property type="gene ID" value="SPAL_0000126950"/>
</dbReference>
<dbReference type="Pfam" id="PF24100">
    <property type="entry name" value="DUF7381"/>
    <property type="match status" value="1"/>
</dbReference>
<proteinExistence type="predicted"/>
<evidence type="ECO:0000259" key="1">
    <source>
        <dbReference type="Pfam" id="PF24100"/>
    </source>
</evidence>
<dbReference type="Proteomes" id="UP000046392">
    <property type="component" value="Unplaced"/>
</dbReference>
<dbReference type="AlphaFoldDB" id="A0A0N5B5C6"/>
<protein>
    <submittedName>
        <fullName evidence="3">Transposase</fullName>
    </submittedName>
</protein>
<evidence type="ECO:0000313" key="3">
    <source>
        <dbReference type="WBParaSite" id="SPAL_0000126950.1"/>
    </source>
</evidence>
<sequence length="138" mass="16531">MEAIMNDYASIPFCCLYMLEAIYNKYTKSYIKHPFSQLERVVKTKSLRRKSVSCNTKKYCPLTNKIKIYDKHGRTVYECGGEIFNSFYSARLFLLQRQDRRVRFKNEKRLYFDKEQSPTAVSEAKKNHHWFSRSISKD</sequence>
<reference evidence="3" key="1">
    <citation type="submission" date="2017-02" db="UniProtKB">
        <authorList>
            <consortium name="WormBaseParasite"/>
        </authorList>
    </citation>
    <scope>IDENTIFICATION</scope>
</reference>